<evidence type="ECO:0000313" key="1">
    <source>
        <dbReference type="EMBL" id="KAK0443061.1"/>
    </source>
</evidence>
<reference evidence="1" key="1">
    <citation type="submission" date="2023-06" db="EMBL/GenBank/DDBJ databases">
        <authorList>
            <consortium name="Lawrence Berkeley National Laboratory"/>
            <person name="Ahrendt S."/>
            <person name="Sahu N."/>
            <person name="Indic B."/>
            <person name="Wong-Bajracharya J."/>
            <person name="Merenyi Z."/>
            <person name="Ke H.-M."/>
            <person name="Monk M."/>
            <person name="Kocsube S."/>
            <person name="Drula E."/>
            <person name="Lipzen A."/>
            <person name="Balint B."/>
            <person name="Henrissat B."/>
            <person name="Andreopoulos B."/>
            <person name="Martin F.M."/>
            <person name="Harder C.B."/>
            <person name="Rigling D."/>
            <person name="Ford K.L."/>
            <person name="Foster G.D."/>
            <person name="Pangilinan J."/>
            <person name="Papanicolaou A."/>
            <person name="Barry K."/>
            <person name="LaButti K."/>
            <person name="Viragh M."/>
            <person name="Koriabine M."/>
            <person name="Yan M."/>
            <person name="Riley R."/>
            <person name="Champramary S."/>
            <person name="Plett K.L."/>
            <person name="Tsai I.J."/>
            <person name="Slot J."/>
            <person name="Sipos G."/>
            <person name="Plett J."/>
            <person name="Nagy L.G."/>
            <person name="Grigoriev I.V."/>
        </authorList>
    </citation>
    <scope>NUCLEOTIDE SEQUENCE</scope>
    <source>
        <strain evidence="1">CCBAS 213</strain>
    </source>
</reference>
<gene>
    <name evidence="1" type="ORF">EV420DRAFT_1064399</name>
</gene>
<dbReference type="EMBL" id="JAUEPS010000060">
    <property type="protein sequence ID" value="KAK0443061.1"/>
    <property type="molecule type" value="Genomic_DNA"/>
</dbReference>
<proteinExistence type="predicted"/>
<dbReference type="RefSeq" id="XP_060324555.1">
    <property type="nucleotide sequence ID" value="XM_060465597.1"/>
</dbReference>
<name>A0AA39JHW5_ARMTA</name>
<organism evidence="1 2">
    <name type="scientific">Armillaria tabescens</name>
    <name type="common">Ringless honey mushroom</name>
    <name type="synonym">Agaricus tabescens</name>
    <dbReference type="NCBI Taxonomy" id="1929756"/>
    <lineage>
        <taxon>Eukaryota</taxon>
        <taxon>Fungi</taxon>
        <taxon>Dikarya</taxon>
        <taxon>Basidiomycota</taxon>
        <taxon>Agaricomycotina</taxon>
        <taxon>Agaricomycetes</taxon>
        <taxon>Agaricomycetidae</taxon>
        <taxon>Agaricales</taxon>
        <taxon>Marasmiineae</taxon>
        <taxon>Physalacriaceae</taxon>
        <taxon>Desarmillaria</taxon>
    </lineage>
</organism>
<keyword evidence="2" id="KW-1185">Reference proteome</keyword>
<protein>
    <submittedName>
        <fullName evidence="1">Uncharacterized protein</fullName>
    </submittedName>
</protein>
<dbReference type="AlphaFoldDB" id="A0AA39JHW5"/>
<sequence length="87" mass="10254">MLHSSQACFRFEEQSLPLFYWLFLLPRRSSASRPNLYPRHAVLCMHLAMVYCNRHCRARAKQVFNILLRGVKQPCPCSQNKRTDSDI</sequence>
<dbReference type="GeneID" id="85349145"/>
<evidence type="ECO:0000313" key="2">
    <source>
        <dbReference type="Proteomes" id="UP001175211"/>
    </source>
</evidence>
<accession>A0AA39JHW5</accession>
<dbReference type="Proteomes" id="UP001175211">
    <property type="component" value="Unassembled WGS sequence"/>
</dbReference>
<comment type="caution">
    <text evidence="1">The sequence shown here is derived from an EMBL/GenBank/DDBJ whole genome shotgun (WGS) entry which is preliminary data.</text>
</comment>